<dbReference type="PANTHER" id="PTHR24104">
    <property type="entry name" value="E3 UBIQUITIN-PROTEIN LIGASE NHLRC1-RELATED"/>
    <property type="match status" value="1"/>
</dbReference>
<evidence type="ECO:0000313" key="5">
    <source>
        <dbReference type="Proteomes" id="UP001165289"/>
    </source>
</evidence>
<dbReference type="InterPro" id="IPR011042">
    <property type="entry name" value="6-blade_b-propeller_TolB-like"/>
</dbReference>
<evidence type="ECO:0000256" key="1">
    <source>
        <dbReference type="ARBA" id="ARBA00022737"/>
    </source>
</evidence>
<gene>
    <name evidence="4" type="ORF">LOD99_11718</name>
</gene>
<dbReference type="GO" id="GO:0008270">
    <property type="term" value="F:zinc ion binding"/>
    <property type="evidence" value="ECO:0007669"/>
    <property type="project" value="UniProtKB-KW"/>
</dbReference>
<dbReference type="EMBL" id="JAKMXF010000321">
    <property type="protein sequence ID" value="KAI6649352.1"/>
    <property type="molecule type" value="Genomic_DNA"/>
</dbReference>
<dbReference type="Proteomes" id="UP001165289">
    <property type="component" value="Unassembled WGS sequence"/>
</dbReference>
<reference evidence="4 5" key="1">
    <citation type="journal article" date="2023" name="BMC Biol.">
        <title>The compact genome of the sponge Oopsacas minuta (Hexactinellida) is lacking key metazoan core genes.</title>
        <authorList>
            <person name="Santini S."/>
            <person name="Schenkelaars Q."/>
            <person name="Jourda C."/>
            <person name="Duchesne M."/>
            <person name="Belahbib H."/>
            <person name="Rocher C."/>
            <person name="Selva M."/>
            <person name="Riesgo A."/>
            <person name="Vervoort M."/>
            <person name="Leys S.P."/>
            <person name="Kodjabachian L."/>
            <person name="Le Bivic A."/>
            <person name="Borchiellini C."/>
            <person name="Claverie J.M."/>
            <person name="Renard E."/>
        </authorList>
    </citation>
    <scope>NUCLEOTIDE SEQUENCE [LARGE SCALE GENOMIC DNA]</scope>
    <source>
        <strain evidence="4">SPO-2</strain>
    </source>
</reference>
<keyword evidence="3" id="KW-0175">Coiled coil</keyword>
<dbReference type="PROSITE" id="PS51125">
    <property type="entry name" value="NHL"/>
    <property type="match status" value="1"/>
</dbReference>
<evidence type="ECO:0000256" key="3">
    <source>
        <dbReference type="SAM" id="Coils"/>
    </source>
</evidence>
<comment type="caution">
    <text evidence="4">The sequence shown here is derived from an EMBL/GenBank/DDBJ whole genome shotgun (WGS) entry which is preliminary data.</text>
</comment>
<accession>A0AAV7JK74</accession>
<sequence length="531" mass="60932">MATRISPEESDREEFLFGLETARSALRERVSELRANIHKIEKELSEELNKLEKEFTDKQSEYKNKMSSLTAIRINIEDQFKSGEFEDLKKSILSDTDKKIEALDREYPPHSVELVWKEGVAGQLKEIGNVVVSEGRREVKHKKIKLDNYITESSRVNVERPVKRTIDKMAVKQPVAIPPVAIPPVIIPPVIIPPVIHARITDYELRRKPIITVSLLGCQYPQGIAYDYIAHAVYVLDNISCNLYSYSLVTEKVKEVQFASFMLVNRKEFFIQGDYYSSIIGDGCKTYITRETPLISANSPFNRKPEPEYVYFSPQPYGIEFQNNILYISAKSRNIVTHDLIASISLRDESQDKYISSSRVFGKHGSLEGEMNTPTGLAYSDPNLYVCDSKNDRINVYSNGCIVKTITHPSLYQPLDIKIHKNSLFVLNSKYYLILQFDLRGDLLSQFLSRESNDLMPSFFCIDSSGRLLITDSRKPYVYVFMKYNRGYTLQTSLELKHGEDRLVEPRGVCIDKEGRVIVVCNYKEAMLQIF</sequence>
<name>A0AAV7JK74_9METZ</name>
<evidence type="ECO:0000256" key="2">
    <source>
        <dbReference type="PROSITE-ProRule" id="PRU00504"/>
    </source>
</evidence>
<feature type="repeat" description="NHL" evidence="2">
    <location>
        <begin position="358"/>
        <end position="400"/>
    </location>
</feature>
<dbReference type="GO" id="GO:0061630">
    <property type="term" value="F:ubiquitin protein ligase activity"/>
    <property type="evidence" value="ECO:0007669"/>
    <property type="project" value="TreeGrafter"/>
</dbReference>
<feature type="coiled-coil region" evidence="3">
    <location>
        <begin position="23"/>
        <end position="61"/>
    </location>
</feature>
<dbReference type="Gene3D" id="2.120.10.30">
    <property type="entry name" value="TolB, C-terminal domain"/>
    <property type="match status" value="1"/>
</dbReference>
<dbReference type="PANTHER" id="PTHR24104:SF25">
    <property type="entry name" value="PROTEIN LIN-41"/>
    <property type="match status" value="1"/>
</dbReference>
<dbReference type="GO" id="GO:0000209">
    <property type="term" value="P:protein polyubiquitination"/>
    <property type="evidence" value="ECO:0007669"/>
    <property type="project" value="TreeGrafter"/>
</dbReference>
<proteinExistence type="predicted"/>
<protein>
    <submittedName>
        <fullName evidence="4">Uncharacterized protein</fullName>
    </submittedName>
</protein>
<dbReference type="InterPro" id="IPR050952">
    <property type="entry name" value="TRIM-NHL_E3_ligases"/>
</dbReference>
<keyword evidence="1" id="KW-0677">Repeat</keyword>
<dbReference type="SUPFAM" id="SSF63825">
    <property type="entry name" value="YWTD domain"/>
    <property type="match status" value="1"/>
</dbReference>
<organism evidence="4 5">
    <name type="scientific">Oopsacas minuta</name>
    <dbReference type="NCBI Taxonomy" id="111878"/>
    <lineage>
        <taxon>Eukaryota</taxon>
        <taxon>Metazoa</taxon>
        <taxon>Porifera</taxon>
        <taxon>Hexactinellida</taxon>
        <taxon>Hexasterophora</taxon>
        <taxon>Lyssacinosida</taxon>
        <taxon>Leucopsacidae</taxon>
        <taxon>Oopsacas</taxon>
    </lineage>
</organism>
<dbReference type="InterPro" id="IPR001258">
    <property type="entry name" value="NHL_repeat"/>
</dbReference>
<dbReference type="GO" id="GO:0043161">
    <property type="term" value="P:proteasome-mediated ubiquitin-dependent protein catabolic process"/>
    <property type="evidence" value="ECO:0007669"/>
    <property type="project" value="TreeGrafter"/>
</dbReference>
<evidence type="ECO:0000313" key="4">
    <source>
        <dbReference type="EMBL" id="KAI6649352.1"/>
    </source>
</evidence>
<keyword evidence="5" id="KW-1185">Reference proteome</keyword>
<dbReference type="AlphaFoldDB" id="A0AAV7JK74"/>